<evidence type="ECO:0000256" key="4">
    <source>
        <dbReference type="ARBA" id="ARBA00022833"/>
    </source>
</evidence>
<dbReference type="GO" id="GO:0006508">
    <property type="term" value="P:proteolysis"/>
    <property type="evidence" value="ECO:0007669"/>
    <property type="project" value="UniProtKB-KW"/>
</dbReference>
<comment type="cofactor">
    <cofactor evidence="6">
        <name>Zn(2+)</name>
        <dbReference type="ChEBI" id="CHEBI:29105"/>
    </cofactor>
    <text evidence="6">Binds 1 zinc ion.</text>
</comment>
<dbReference type="Gene3D" id="1.10.1370.30">
    <property type="match status" value="1"/>
</dbReference>
<organism evidence="8 9">
    <name type="scientific">Bacillus cereus</name>
    <dbReference type="NCBI Taxonomy" id="1396"/>
    <lineage>
        <taxon>Bacteria</taxon>
        <taxon>Bacillati</taxon>
        <taxon>Bacillota</taxon>
        <taxon>Bacilli</taxon>
        <taxon>Bacillales</taxon>
        <taxon>Bacillaceae</taxon>
        <taxon>Bacillus</taxon>
        <taxon>Bacillus cereus group</taxon>
    </lineage>
</organism>
<keyword evidence="2 6" id="KW-0479">Metal-binding</keyword>
<gene>
    <name evidence="8" type="ORF">B4082_0772</name>
</gene>
<keyword evidence="4 6" id="KW-0862">Zinc</keyword>
<evidence type="ECO:0000256" key="2">
    <source>
        <dbReference type="ARBA" id="ARBA00022723"/>
    </source>
</evidence>
<comment type="caution">
    <text evidence="8">The sequence shown here is derived from an EMBL/GenBank/DDBJ whole genome shotgun (WGS) entry which is preliminary data.</text>
</comment>
<proteinExistence type="inferred from homology"/>
<evidence type="ECO:0000256" key="5">
    <source>
        <dbReference type="ARBA" id="ARBA00023049"/>
    </source>
</evidence>
<dbReference type="Proteomes" id="UP000076501">
    <property type="component" value="Unassembled WGS sequence"/>
</dbReference>
<dbReference type="RefSeq" id="WP_063221466.1">
    <property type="nucleotide sequence ID" value="NZ_JAEHBS010000009.1"/>
</dbReference>
<name>A0A164HLJ6_BACCE</name>
<dbReference type="Pfam" id="PF01432">
    <property type="entry name" value="Peptidase_M3"/>
    <property type="match status" value="1"/>
</dbReference>
<sequence>MFNDLESKLQSLLERNITSVSELESWLLEELRVNAEIEEEITNSLISMYRDTNNSNIRDLHIYNQNTIQPLLKRYNAKFDQKFIDCPFSNFLDEQKYGFMKKVRLVKSKMFNEKNISLSVKEQELITKYREIMSNITINWEGEQKTYAYVKAKLDNSNRAIREKPWYALCEARSVVKPEVDRIMNELIQLRNEIALNAGFNNYSEYAFKQKNRDYSIDDCYKLHESIEKYVVPIWKKLGSISKKNLGVKTYRPWDLSPCNLPKVPFQNVIDLLNGVEEIFRKTDLYFYEKFIHIRKAGFIDVEGRNNKAPGAACFTLPHSKEVFVYSNFSPSFYAINALIHELGHAFHFYKQFNNDSSMQERYLREEVAELYSLSLELLVMDKLNVFYKQEDEYKEVQRVQLYRNLSLLISSVAGDVFQHWIYANPNHTPEERDKKYAELCKRYQYSTVDIAGLEDEIGASWIESFHYVQFPFYKIEYAIAQIGAMQLFQIYREDTEKAIAFSKEGASADWNLSIQEIYEKTGVTFDFSEERIESTASVILDLINELK</sequence>
<dbReference type="EMBL" id="LJKA01000011">
    <property type="protein sequence ID" value="KZD40104.1"/>
    <property type="molecule type" value="Genomic_DNA"/>
</dbReference>
<evidence type="ECO:0000256" key="1">
    <source>
        <dbReference type="ARBA" id="ARBA00022670"/>
    </source>
</evidence>
<evidence type="ECO:0000313" key="9">
    <source>
        <dbReference type="Proteomes" id="UP000076501"/>
    </source>
</evidence>
<feature type="domain" description="Peptidase M3A/M3B catalytic" evidence="7">
    <location>
        <begin position="155"/>
        <end position="496"/>
    </location>
</feature>
<evidence type="ECO:0000313" key="8">
    <source>
        <dbReference type="EMBL" id="KZD40104.1"/>
    </source>
</evidence>
<evidence type="ECO:0000256" key="3">
    <source>
        <dbReference type="ARBA" id="ARBA00022801"/>
    </source>
</evidence>
<accession>A0A164HLJ6</accession>
<reference evidence="8 9" key="1">
    <citation type="submission" date="2015-09" db="EMBL/GenBank/DDBJ databases">
        <title>Bacillus cereus food isolates.</title>
        <authorList>
            <person name="Boekhorst J."/>
        </authorList>
    </citation>
    <scope>NUCLEOTIDE SEQUENCE [LARGE SCALE GENOMIC DNA]</scope>
    <source>
        <strain evidence="8 9">B4082</strain>
    </source>
</reference>
<dbReference type="InterPro" id="IPR001567">
    <property type="entry name" value="Pept_M3A_M3B_dom"/>
</dbReference>
<evidence type="ECO:0000256" key="6">
    <source>
        <dbReference type="RuleBase" id="RU003435"/>
    </source>
</evidence>
<evidence type="ECO:0000259" key="7">
    <source>
        <dbReference type="Pfam" id="PF01432"/>
    </source>
</evidence>
<dbReference type="InterPro" id="IPR011976">
    <property type="entry name" value="Pept_M3B_oligopep-rel"/>
</dbReference>
<keyword evidence="1 6" id="KW-0645">Protease</keyword>
<comment type="similarity">
    <text evidence="6">Belongs to the peptidase M3 family.</text>
</comment>
<dbReference type="GO" id="GO:0004222">
    <property type="term" value="F:metalloendopeptidase activity"/>
    <property type="evidence" value="ECO:0007669"/>
    <property type="project" value="InterPro"/>
</dbReference>
<dbReference type="PATRIC" id="fig|1396.539.peg.3602"/>
<dbReference type="NCBIfam" id="TIGR02289">
    <property type="entry name" value="M3_not_pepF"/>
    <property type="match status" value="1"/>
</dbReference>
<keyword evidence="3 6" id="KW-0378">Hydrolase</keyword>
<dbReference type="AlphaFoldDB" id="A0A164HLJ6"/>
<protein>
    <submittedName>
        <fullName evidence="8">Peptidase M3 family protein</fullName>
    </submittedName>
</protein>
<dbReference type="SUPFAM" id="SSF55486">
    <property type="entry name" value="Metalloproteases ('zincins'), catalytic domain"/>
    <property type="match status" value="1"/>
</dbReference>
<keyword evidence="5 6" id="KW-0482">Metalloprotease</keyword>
<dbReference type="GO" id="GO:0046872">
    <property type="term" value="F:metal ion binding"/>
    <property type="evidence" value="ECO:0007669"/>
    <property type="project" value="UniProtKB-UniRule"/>
</dbReference>